<protein>
    <submittedName>
        <fullName evidence="1">Uncharacterized protein</fullName>
    </submittedName>
</protein>
<sequence length="125" mass="13559">MRLELWQYSAKHALDPYLKTPAALTKESRHVVCEQAGAGAACTFCLYRAAAGSRPLPPVQRCCSNLFVIIKHVLEAKINIRYGSIQAVFETLGGLSKLMVLAYVLVTASAYGAMLKLTTPIPCST</sequence>
<reference evidence="1 2" key="1">
    <citation type="journal article" date="2024" name="G3 (Bethesda)">
        <title>Genome assembly of Hibiscus sabdariffa L. provides insights into metabolisms of medicinal natural products.</title>
        <authorList>
            <person name="Kim T."/>
        </authorList>
    </citation>
    <scope>NUCLEOTIDE SEQUENCE [LARGE SCALE GENOMIC DNA]</scope>
    <source>
        <strain evidence="1">TK-2024</strain>
        <tissue evidence="1">Old leaves</tissue>
    </source>
</reference>
<dbReference type="Proteomes" id="UP001396334">
    <property type="component" value="Unassembled WGS sequence"/>
</dbReference>
<keyword evidence="2" id="KW-1185">Reference proteome</keyword>
<gene>
    <name evidence="1" type="ORF">V6N11_032225</name>
</gene>
<comment type="caution">
    <text evidence="1">The sequence shown here is derived from an EMBL/GenBank/DDBJ whole genome shotgun (WGS) entry which is preliminary data.</text>
</comment>
<accession>A0ABR2T0K0</accession>
<organism evidence="1 2">
    <name type="scientific">Hibiscus sabdariffa</name>
    <name type="common">roselle</name>
    <dbReference type="NCBI Taxonomy" id="183260"/>
    <lineage>
        <taxon>Eukaryota</taxon>
        <taxon>Viridiplantae</taxon>
        <taxon>Streptophyta</taxon>
        <taxon>Embryophyta</taxon>
        <taxon>Tracheophyta</taxon>
        <taxon>Spermatophyta</taxon>
        <taxon>Magnoliopsida</taxon>
        <taxon>eudicotyledons</taxon>
        <taxon>Gunneridae</taxon>
        <taxon>Pentapetalae</taxon>
        <taxon>rosids</taxon>
        <taxon>malvids</taxon>
        <taxon>Malvales</taxon>
        <taxon>Malvaceae</taxon>
        <taxon>Malvoideae</taxon>
        <taxon>Hibiscus</taxon>
    </lineage>
</organism>
<dbReference type="EMBL" id="JBBPBN010000010">
    <property type="protein sequence ID" value="KAK9030815.1"/>
    <property type="molecule type" value="Genomic_DNA"/>
</dbReference>
<evidence type="ECO:0000313" key="1">
    <source>
        <dbReference type="EMBL" id="KAK9030815.1"/>
    </source>
</evidence>
<evidence type="ECO:0000313" key="2">
    <source>
        <dbReference type="Proteomes" id="UP001396334"/>
    </source>
</evidence>
<name>A0ABR2T0K0_9ROSI</name>
<proteinExistence type="predicted"/>